<keyword evidence="2" id="KW-1185">Reference proteome</keyword>
<dbReference type="EMBL" id="JADCUA010000036">
    <property type="protein sequence ID" value="KAH9829711.1"/>
    <property type="molecule type" value="Genomic_DNA"/>
</dbReference>
<gene>
    <name evidence="1" type="ORF">C8Q71DRAFT_789658</name>
</gene>
<sequence>MSSATSGLSVAGHHSPQRASDYEMAPSFLQLDLDVIAAILEQVEHSDALHLAETCRAAQKVATPRFLSEVNIGPDWQKDGRNRVENFSKYMLQRPAERIPHLKTLIISSETFIIGESDPETGEMYVDFNFTSAVSLAAVVRRASRLRKLSIGCSEFLFEGVPELAVAVASISNIQEMIVTQMGIRVARVLSRMRSRPRSVECSILEMRDEQEAQRYLAFRPGHDRFLDSLTECMEMLKLENIGDVMVDLEFETVWPRVHALSVTDTLIVDLNLYAKAFPNLRRLYINAVSVNKSVDARDVWTHLDFLALHWPRCPVFRRIRWLRFNFTLLLGGHSRNAMRYAESDHLLRVTRPSVLDALGTPALFKCVAGTAPSVKFLRVCVTATSVGSASGQIESLDSWIENVTAHLKQIQSLRGLAIVSQRRTLERRDEYARGILAAHPSLEYVGFAAWDQVEAPLSWADQAVLFTWYHASARPENAPPVVEMLRVGAGNAAYQSLLDTPLSQ</sequence>
<organism evidence="1 2">
    <name type="scientific">Rhodofomes roseus</name>
    <dbReference type="NCBI Taxonomy" id="34475"/>
    <lineage>
        <taxon>Eukaryota</taxon>
        <taxon>Fungi</taxon>
        <taxon>Dikarya</taxon>
        <taxon>Basidiomycota</taxon>
        <taxon>Agaricomycotina</taxon>
        <taxon>Agaricomycetes</taxon>
        <taxon>Polyporales</taxon>
        <taxon>Rhodofomes</taxon>
    </lineage>
</organism>
<evidence type="ECO:0000313" key="1">
    <source>
        <dbReference type="EMBL" id="KAH9829711.1"/>
    </source>
</evidence>
<dbReference type="Proteomes" id="UP000814176">
    <property type="component" value="Unassembled WGS sequence"/>
</dbReference>
<protein>
    <recommendedName>
        <fullName evidence="3">F-box domain-containing protein</fullName>
    </recommendedName>
</protein>
<name>A0ABQ8JZL4_9APHY</name>
<dbReference type="GeneID" id="72006003"/>
<accession>A0ABQ8JZL4</accession>
<proteinExistence type="predicted"/>
<evidence type="ECO:0000313" key="2">
    <source>
        <dbReference type="Proteomes" id="UP000814176"/>
    </source>
</evidence>
<evidence type="ECO:0008006" key="3">
    <source>
        <dbReference type="Google" id="ProtNLM"/>
    </source>
</evidence>
<dbReference type="RefSeq" id="XP_047773154.1">
    <property type="nucleotide sequence ID" value="XM_047925271.1"/>
</dbReference>
<reference evidence="1 2" key="1">
    <citation type="journal article" date="2021" name="Environ. Microbiol.">
        <title>Gene family expansions and transcriptome signatures uncover fungal adaptations to wood decay.</title>
        <authorList>
            <person name="Hage H."/>
            <person name="Miyauchi S."/>
            <person name="Viragh M."/>
            <person name="Drula E."/>
            <person name="Min B."/>
            <person name="Chaduli D."/>
            <person name="Navarro D."/>
            <person name="Favel A."/>
            <person name="Norest M."/>
            <person name="Lesage-Meessen L."/>
            <person name="Balint B."/>
            <person name="Merenyi Z."/>
            <person name="de Eugenio L."/>
            <person name="Morin E."/>
            <person name="Martinez A.T."/>
            <person name="Baldrian P."/>
            <person name="Stursova M."/>
            <person name="Martinez M.J."/>
            <person name="Novotny C."/>
            <person name="Magnuson J.K."/>
            <person name="Spatafora J.W."/>
            <person name="Maurice S."/>
            <person name="Pangilinan J."/>
            <person name="Andreopoulos W."/>
            <person name="LaButti K."/>
            <person name="Hundley H."/>
            <person name="Na H."/>
            <person name="Kuo A."/>
            <person name="Barry K."/>
            <person name="Lipzen A."/>
            <person name="Henrissat B."/>
            <person name="Riley R."/>
            <person name="Ahrendt S."/>
            <person name="Nagy L.G."/>
            <person name="Grigoriev I.V."/>
            <person name="Martin F."/>
            <person name="Rosso M.N."/>
        </authorList>
    </citation>
    <scope>NUCLEOTIDE SEQUENCE [LARGE SCALE GENOMIC DNA]</scope>
    <source>
        <strain evidence="1 2">CIRM-BRFM 1785</strain>
    </source>
</reference>
<comment type="caution">
    <text evidence="1">The sequence shown here is derived from an EMBL/GenBank/DDBJ whole genome shotgun (WGS) entry which is preliminary data.</text>
</comment>